<protein>
    <recommendedName>
        <fullName evidence="11">Methuselah N-terminal domain-containing protein</fullName>
    </recommendedName>
</protein>
<feature type="transmembrane region" description="Helical" evidence="7">
    <location>
        <begin position="204"/>
        <end position="226"/>
    </location>
</feature>
<sequence>MGIKVVVLAALFFAAKTAATPEVCEVHHSIVLLSPRILSNGTLIDPIQGISYPPGTYVELNGDYRVCPCKIGSMPCLRKCCPLGMAFGPESKCIPKDDIFWVNVTVDDSRNTIAVDAKKHFALLPGRYCRSNQTYFLDPKSYFEDEFFIKSYDGKLTTPYHSSEEYGIDHFCIEYSEKTGDNRVLFCLPEDFHDQTESRRITSLVYPILMLISVPPLLVTFLVYALIPELRNLHGKCLMCYVLCLMFSYILLAISHLGLNTLPNSGCIATDFM</sequence>
<keyword evidence="10" id="KW-1185">Reference proteome</keyword>
<dbReference type="GO" id="GO:0005886">
    <property type="term" value="C:plasma membrane"/>
    <property type="evidence" value="ECO:0007669"/>
    <property type="project" value="TreeGrafter"/>
</dbReference>
<keyword evidence="5" id="KW-0675">Receptor</keyword>
<dbReference type="EMBL" id="KZ310088">
    <property type="protein sequence ID" value="KAG8239847.1"/>
    <property type="molecule type" value="Genomic_DNA"/>
</dbReference>
<dbReference type="Gene3D" id="2.170.180.11">
    <property type="entry name" value="Methuselah ectodomain, domain 2"/>
    <property type="match status" value="1"/>
</dbReference>
<proteinExistence type="inferred from homology"/>
<comment type="caution">
    <text evidence="9">The sequence shown here is derived from an EMBL/GenBank/DDBJ whole genome shotgun (WGS) entry which is preliminary data.</text>
</comment>
<name>A0A8K0KS57_LADFU</name>
<evidence type="ECO:0008006" key="11">
    <source>
        <dbReference type="Google" id="ProtNLM"/>
    </source>
</evidence>
<gene>
    <name evidence="9" type="ORF">J437_LFUL014820</name>
</gene>
<dbReference type="Proteomes" id="UP000792457">
    <property type="component" value="Unassembled WGS sequence"/>
</dbReference>
<dbReference type="PANTHER" id="PTHR47154">
    <property type="entry name" value="G-PROTEIN COUPLED RECEPTOR MTH-RELATED"/>
    <property type="match status" value="1"/>
</dbReference>
<evidence type="ECO:0000256" key="4">
    <source>
        <dbReference type="ARBA" id="ARBA00023040"/>
    </source>
</evidence>
<reference evidence="9" key="2">
    <citation type="submission" date="2017-10" db="EMBL/GenBank/DDBJ databases">
        <title>Ladona fulva Genome sequencing and assembly.</title>
        <authorList>
            <person name="Murali S."/>
            <person name="Richards S."/>
            <person name="Bandaranaike D."/>
            <person name="Bellair M."/>
            <person name="Blankenburg K."/>
            <person name="Chao H."/>
            <person name="Dinh H."/>
            <person name="Doddapaneni H."/>
            <person name="Dugan-Rocha S."/>
            <person name="Elkadiri S."/>
            <person name="Gnanaolivu R."/>
            <person name="Hernandez B."/>
            <person name="Skinner E."/>
            <person name="Javaid M."/>
            <person name="Lee S."/>
            <person name="Li M."/>
            <person name="Ming W."/>
            <person name="Munidasa M."/>
            <person name="Muniz J."/>
            <person name="Nguyen L."/>
            <person name="Hughes D."/>
            <person name="Osuji N."/>
            <person name="Pu L.-L."/>
            <person name="Puazo M."/>
            <person name="Qu C."/>
            <person name="Quiroz J."/>
            <person name="Raj R."/>
            <person name="Weissenberger G."/>
            <person name="Xin Y."/>
            <person name="Zou X."/>
            <person name="Han Y."/>
            <person name="Worley K."/>
            <person name="Muzny D."/>
            <person name="Gibbs R."/>
        </authorList>
    </citation>
    <scope>NUCLEOTIDE SEQUENCE</scope>
    <source>
        <strain evidence="9">Sampled in the wild</strain>
    </source>
</reference>
<evidence type="ECO:0000313" key="9">
    <source>
        <dbReference type="EMBL" id="KAG8239847.1"/>
    </source>
</evidence>
<evidence type="ECO:0000256" key="5">
    <source>
        <dbReference type="ARBA" id="ARBA00023170"/>
    </source>
</evidence>
<evidence type="ECO:0000256" key="6">
    <source>
        <dbReference type="ARBA" id="ARBA00023224"/>
    </source>
</evidence>
<keyword evidence="7" id="KW-0472">Membrane</keyword>
<dbReference type="SUPFAM" id="SSF63877">
    <property type="entry name" value="Methuselah ectodomain"/>
    <property type="match status" value="1"/>
</dbReference>
<comment type="similarity">
    <text evidence="2">Belongs to the G-protein coupled receptor 2 family. Mth subfamily.</text>
</comment>
<evidence type="ECO:0000256" key="3">
    <source>
        <dbReference type="ARBA" id="ARBA00022729"/>
    </source>
</evidence>
<dbReference type="AlphaFoldDB" id="A0A8K0KS57"/>
<accession>A0A8K0KS57</accession>
<reference evidence="9" key="1">
    <citation type="submission" date="2013-04" db="EMBL/GenBank/DDBJ databases">
        <authorList>
            <person name="Qu J."/>
            <person name="Murali S.C."/>
            <person name="Bandaranaike D."/>
            <person name="Bellair M."/>
            <person name="Blankenburg K."/>
            <person name="Chao H."/>
            <person name="Dinh H."/>
            <person name="Doddapaneni H."/>
            <person name="Downs B."/>
            <person name="Dugan-Rocha S."/>
            <person name="Elkadiri S."/>
            <person name="Gnanaolivu R.D."/>
            <person name="Hernandez B."/>
            <person name="Javaid M."/>
            <person name="Jayaseelan J.C."/>
            <person name="Lee S."/>
            <person name="Li M."/>
            <person name="Ming W."/>
            <person name="Munidasa M."/>
            <person name="Muniz J."/>
            <person name="Nguyen L."/>
            <person name="Ongeri F."/>
            <person name="Osuji N."/>
            <person name="Pu L.-L."/>
            <person name="Puazo M."/>
            <person name="Qu C."/>
            <person name="Quiroz J."/>
            <person name="Raj R."/>
            <person name="Weissenberger G."/>
            <person name="Xin Y."/>
            <person name="Zou X."/>
            <person name="Han Y."/>
            <person name="Richards S."/>
            <person name="Worley K."/>
            <person name="Muzny D."/>
            <person name="Gibbs R."/>
        </authorList>
    </citation>
    <scope>NUCLEOTIDE SEQUENCE</scope>
    <source>
        <strain evidence="9">Sampled in the wild</strain>
    </source>
</reference>
<dbReference type="GO" id="GO:0008528">
    <property type="term" value="F:G protein-coupled peptide receptor activity"/>
    <property type="evidence" value="ECO:0007669"/>
    <property type="project" value="TreeGrafter"/>
</dbReference>
<dbReference type="InterPro" id="IPR036272">
    <property type="entry name" value="Methuselah_N_sf"/>
</dbReference>
<keyword evidence="7" id="KW-0812">Transmembrane</keyword>
<dbReference type="Gene3D" id="1.20.1070.10">
    <property type="entry name" value="Rhodopsin 7-helix transmembrane proteins"/>
    <property type="match status" value="1"/>
</dbReference>
<dbReference type="InterPro" id="IPR051384">
    <property type="entry name" value="Mth_GPCR"/>
</dbReference>
<feature type="chain" id="PRO_5035467065" description="Methuselah N-terminal domain-containing protein" evidence="8">
    <location>
        <begin position="20"/>
        <end position="273"/>
    </location>
</feature>
<feature type="transmembrane region" description="Helical" evidence="7">
    <location>
        <begin position="238"/>
        <end position="259"/>
    </location>
</feature>
<feature type="signal peptide" evidence="8">
    <location>
        <begin position="1"/>
        <end position="19"/>
    </location>
</feature>
<organism evidence="9 10">
    <name type="scientific">Ladona fulva</name>
    <name type="common">Scarce chaser dragonfly</name>
    <name type="synonym">Libellula fulva</name>
    <dbReference type="NCBI Taxonomy" id="123851"/>
    <lineage>
        <taxon>Eukaryota</taxon>
        <taxon>Metazoa</taxon>
        <taxon>Ecdysozoa</taxon>
        <taxon>Arthropoda</taxon>
        <taxon>Hexapoda</taxon>
        <taxon>Insecta</taxon>
        <taxon>Pterygota</taxon>
        <taxon>Palaeoptera</taxon>
        <taxon>Odonata</taxon>
        <taxon>Epiprocta</taxon>
        <taxon>Anisoptera</taxon>
        <taxon>Libelluloidea</taxon>
        <taxon>Libellulidae</taxon>
        <taxon>Ladona</taxon>
    </lineage>
</organism>
<evidence type="ECO:0000256" key="1">
    <source>
        <dbReference type="ARBA" id="ARBA00004141"/>
    </source>
</evidence>
<evidence type="ECO:0000256" key="8">
    <source>
        <dbReference type="SAM" id="SignalP"/>
    </source>
</evidence>
<comment type="subcellular location">
    <subcellularLocation>
        <location evidence="1">Membrane</location>
        <topology evidence="1">Multi-pass membrane protein</topology>
    </subcellularLocation>
</comment>
<keyword evidence="6" id="KW-0807">Transducer</keyword>
<dbReference type="InterPro" id="IPR023311">
    <property type="entry name" value="Methusela_ecto_dom_2"/>
</dbReference>
<keyword evidence="3 8" id="KW-0732">Signal</keyword>
<dbReference type="PANTHER" id="PTHR47154:SF2">
    <property type="entry name" value="G-PROTEIN COUPLED RECEPTOR MTH-RELATED"/>
    <property type="match status" value="1"/>
</dbReference>
<keyword evidence="4" id="KW-0297">G-protein coupled receptor</keyword>
<evidence type="ECO:0000313" key="10">
    <source>
        <dbReference type="Proteomes" id="UP000792457"/>
    </source>
</evidence>
<evidence type="ECO:0000256" key="2">
    <source>
        <dbReference type="ARBA" id="ARBA00008979"/>
    </source>
</evidence>
<evidence type="ECO:0000256" key="7">
    <source>
        <dbReference type="SAM" id="Phobius"/>
    </source>
</evidence>
<keyword evidence="7" id="KW-1133">Transmembrane helix</keyword>
<dbReference type="OrthoDB" id="6082634at2759"/>